<name>A0ABV5G1A1_9MICC</name>
<evidence type="ECO:0000313" key="3">
    <source>
        <dbReference type="Proteomes" id="UP001589575"/>
    </source>
</evidence>
<dbReference type="EMBL" id="JBHMFI010000001">
    <property type="protein sequence ID" value="MFB9072714.1"/>
    <property type="molecule type" value="Genomic_DNA"/>
</dbReference>
<proteinExistence type="predicted"/>
<organism evidence="2 3">
    <name type="scientific">Citricoccus parietis</name>
    <dbReference type="NCBI Taxonomy" id="592307"/>
    <lineage>
        <taxon>Bacteria</taxon>
        <taxon>Bacillati</taxon>
        <taxon>Actinomycetota</taxon>
        <taxon>Actinomycetes</taxon>
        <taxon>Micrococcales</taxon>
        <taxon>Micrococcaceae</taxon>
        <taxon>Citricoccus</taxon>
    </lineage>
</organism>
<sequence length="120" mass="13001">MCSCDGVSLVWMSSPVTPSIAAAATDRACTSSPTLVRSVNTGASHNCRQGRARGFLSGNPRISVSEAPARNPSRTATGQYIPSRLVRTQELTKKLLVKFLPSRAPLQGRVSRIRKSWPDY</sequence>
<evidence type="ECO:0000313" key="2">
    <source>
        <dbReference type="EMBL" id="MFB9072714.1"/>
    </source>
</evidence>
<accession>A0ABV5G1A1</accession>
<reference evidence="2 3" key="1">
    <citation type="submission" date="2024-09" db="EMBL/GenBank/DDBJ databases">
        <authorList>
            <person name="Sun Q."/>
            <person name="Mori K."/>
        </authorList>
    </citation>
    <scope>NUCLEOTIDE SEQUENCE [LARGE SCALE GENOMIC DNA]</scope>
    <source>
        <strain evidence="2 3">CCM 7609</strain>
    </source>
</reference>
<comment type="caution">
    <text evidence="2">The sequence shown here is derived from an EMBL/GenBank/DDBJ whole genome shotgun (WGS) entry which is preliminary data.</text>
</comment>
<keyword evidence="3" id="KW-1185">Reference proteome</keyword>
<protein>
    <submittedName>
        <fullName evidence="2">Uncharacterized protein</fullName>
    </submittedName>
</protein>
<evidence type="ECO:0000256" key="1">
    <source>
        <dbReference type="SAM" id="MobiDB-lite"/>
    </source>
</evidence>
<gene>
    <name evidence="2" type="ORF">ACFFX0_16520</name>
</gene>
<feature type="region of interest" description="Disordered" evidence="1">
    <location>
        <begin position="50"/>
        <end position="78"/>
    </location>
</feature>
<dbReference type="Proteomes" id="UP001589575">
    <property type="component" value="Unassembled WGS sequence"/>
</dbReference>